<dbReference type="SUPFAM" id="SSF52540">
    <property type="entry name" value="P-loop containing nucleoside triphosphate hydrolases"/>
    <property type="match status" value="2"/>
</dbReference>
<keyword evidence="11" id="KW-0234">DNA repair</keyword>
<name>A0ABY9BWQ0_VITVI</name>
<keyword evidence="18" id="KW-1185">Reference proteome</keyword>
<comment type="subcellular location">
    <subcellularLocation>
        <location evidence="1">Nucleus</location>
    </subcellularLocation>
</comment>
<dbReference type="Pfam" id="PF00271">
    <property type="entry name" value="Helicase_C"/>
    <property type="match status" value="1"/>
</dbReference>
<dbReference type="InterPro" id="IPR038718">
    <property type="entry name" value="SNF2-like_sf"/>
</dbReference>
<evidence type="ECO:0000313" key="17">
    <source>
        <dbReference type="EMBL" id="WJZ87269.1"/>
    </source>
</evidence>
<keyword evidence="6 13" id="KW-0863">Zinc-finger</keyword>
<dbReference type="CDD" id="cd18793">
    <property type="entry name" value="SF2_C_SNF"/>
    <property type="match status" value="1"/>
</dbReference>
<feature type="domain" description="Helicase C-terminal" evidence="16">
    <location>
        <begin position="1057"/>
        <end position="1224"/>
    </location>
</feature>
<dbReference type="PANTHER" id="PTHR45626:SF22">
    <property type="entry name" value="DNA REPAIR PROTEIN RAD5"/>
    <property type="match status" value="1"/>
</dbReference>
<dbReference type="SUPFAM" id="SSF57850">
    <property type="entry name" value="RING/U-box"/>
    <property type="match status" value="1"/>
</dbReference>
<organism evidence="17 18">
    <name type="scientific">Vitis vinifera</name>
    <name type="common">Grape</name>
    <dbReference type="NCBI Taxonomy" id="29760"/>
    <lineage>
        <taxon>Eukaryota</taxon>
        <taxon>Viridiplantae</taxon>
        <taxon>Streptophyta</taxon>
        <taxon>Embryophyta</taxon>
        <taxon>Tracheophyta</taxon>
        <taxon>Spermatophyta</taxon>
        <taxon>Magnoliopsida</taxon>
        <taxon>eudicotyledons</taxon>
        <taxon>Gunneridae</taxon>
        <taxon>Pentapetalae</taxon>
        <taxon>rosids</taxon>
        <taxon>Vitales</taxon>
        <taxon>Vitaceae</taxon>
        <taxon>Viteae</taxon>
        <taxon>Vitis</taxon>
    </lineage>
</organism>
<dbReference type="Proteomes" id="UP001227230">
    <property type="component" value="Chromosome 5"/>
</dbReference>
<gene>
    <name evidence="17" type="ORF">VitviT2T_006665</name>
</gene>
<keyword evidence="4" id="KW-0547">Nucleotide-binding</keyword>
<dbReference type="InterPro" id="IPR001650">
    <property type="entry name" value="Helicase_C-like"/>
</dbReference>
<feature type="domain" description="RING-type" evidence="14">
    <location>
        <begin position="987"/>
        <end position="1027"/>
    </location>
</feature>
<keyword evidence="9" id="KW-0862">Zinc</keyword>
<evidence type="ECO:0000256" key="9">
    <source>
        <dbReference type="ARBA" id="ARBA00022833"/>
    </source>
</evidence>
<evidence type="ECO:0000256" key="5">
    <source>
        <dbReference type="ARBA" id="ARBA00022763"/>
    </source>
</evidence>
<dbReference type="InterPro" id="IPR017907">
    <property type="entry name" value="Znf_RING_CS"/>
</dbReference>
<dbReference type="SMART" id="SM00910">
    <property type="entry name" value="HIRAN"/>
    <property type="match status" value="1"/>
</dbReference>
<dbReference type="Gene3D" id="3.40.50.10810">
    <property type="entry name" value="Tandem AAA-ATPase domain"/>
    <property type="match status" value="1"/>
</dbReference>
<keyword evidence="10" id="KW-0067">ATP-binding</keyword>
<dbReference type="InterPro" id="IPR014001">
    <property type="entry name" value="Helicase_ATP-bd"/>
</dbReference>
<accession>A0ABY9BWQ0</accession>
<dbReference type="Pfam" id="PF08797">
    <property type="entry name" value="HIRAN"/>
    <property type="match status" value="1"/>
</dbReference>
<evidence type="ECO:0000259" key="15">
    <source>
        <dbReference type="PROSITE" id="PS51192"/>
    </source>
</evidence>
<feature type="domain" description="Helicase ATP-binding" evidence="15">
    <location>
        <begin position="618"/>
        <end position="816"/>
    </location>
</feature>
<evidence type="ECO:0000256" key="13">
    <source>
        <dbReference type="PROSITE-ProRule" id="PRU00175"/>
    </source>
</evidence>
<dbReference type="SMART" id="SM00487">
    <property type="entry name" value="DEXDc"/>
    <property type="match status" value="1"/>
</dbReference>
<keyword evidence="12" id="KW-0539">Nucleus</keyword>
<dbReference type="InterPro" id="IPR000330">
    <property type="entry name" value="SNF2_N"/>
</dbReference>
<evidence type="ECO:0000256" key="11">
    <source>
        <dbReference type="ARBA" id="ARBA00023204"/>
    </source>
</evidence>
<keyword evidence="7" id="KW-0378">Hydrolase</keyword>
<evidence type="ECO:0000313" key="18">
    <source>
        <dbReference type="Proteomes" id="UP001227230"/>
    </source>
</evidence>
<dbReference type="PANTHER" id="PTHR45626">
    <property type="entry name" value="TRANSCRIPTION TERMINATION FACTOR 2-RELATED"/>
    <property type="match status" value="1"/>
</dbReference>
<comment type="similarity">
    <text evidence="2">Belongs to the SNF2/RAD54 helicase family. RAD16 subfamily.</text>
</comment>
<dbReference type="SMART" id="SM00184">
    <property type="entry name" value="RING"/>
    <property type="match status" value="1"/>
</dbReference>
<dbReference type="PROSITE" id="PS51194">
    <property type="entry name" value="HELICASE_CTER"/>
    <property type="match status" value="1"/>
</dbReference>
<keyword evidence="8" id="KW-0347">Helicase</keyword>
<dbReference type="Gene3D" id="3.30.40.10">
    <property type="entry name" value="Zinc/RING finger domain, C3HC4 (zinc finger)"/>
    <property type="match status" value="1"/>
</dbReference>
<dbReference type="InterPro" id="IPR014905">
    <property type="entry name" value="HIRAN"/>
</dbReference>
<dbReference type="InterPro" id="IPR001841">
    <property type="entry name" value="Znf_RING"/>
</dbReference>
<evidence type="ECO:0000259" key="14">
    <source>
        <dbReference type="PROSITE" id="PS50089"/>
    </source>
</evidence>
<dbReference type="PROSITE" id="PS51192">
    <property type="entry name" value="HELICASE_ATP_BIND_1"/>
    <property type="match status" value="1"/>
</dbReference>
<dbReference type="InterPro" id="IPR050628">
    <property type="entry name" value="SNF2_RAD54_helicase_TF"/>
</dbReference>
<dbReference type="Gene3D" id="3.40.50.300">
    <property type="entry name" value="P-loop containing nucleotide triphosphate hydrolases"/>
    <property type="match status" value="1"/>
</dbReference>
<dbReference type="InterPro" id="IPR049730">
    <property type="entry name" value="SNF2/RAD54-like_C"/>
</dbReference>
<evidence type="ECO:0000256" key="3">
    <source>
        <dbReference type="ARBA" id="ARBA00022723"/>
    </source>
</evidence>
<reference evidence="17 18" key="1">
    <citation type="journal article" date="2023" name="Hortic Res">
        <title>The complete reference genome for grapevine (Vitis vinifera L.) genetics and breeding.</title>
        <authorList>
            <person name="Shi X."/>
            <person name="Cao S."/>
            <person name="Wang X."/>
            <person name="Huang S."/>
            <person name="Wang Y."/>
            <person name="Liu Z."/>
            <person name="Liu W."/>
            <person name="Leng X."/>
            <person name="Peng Y."/>
            <person name="Wang N."/>
            <person name="Wang Y."/>
            <person name="Ma Z."/>
            <person name="Xu X."/>
            <person name="Zhang F."/>
            <person name="Xue H."/>
            <person name="Zhong H."/>
            <person name="Wang Y."/>
            <person name="Zhang K."/>
            <person name="Velt A."/>
            <person name="Avia K."/>
            <person name="Holtgrawe D."/>
            <person name="Grimplet J."/>
            <person name="Matus J.T."/>
            <person name="Ware D."/>
            <person name="Wu X."/>
            <person name="Wang H."/>
            <person name="Liu C."/>
            <person name="Fang Y."/>
            <person name="Rustenholz C."/>
            <person name="Cheng Z."/>
            <person name="Xiao H."/>
            <person name="Zhou Y."/>
        </authorList>
    </citation>
    <scope>NUCLEOTIDE SEQUENCE [LARGE SCALE GENOMIC DNA]</scope>
    <source>
        <strain evidence="18">cv. Pinot noir / PN40024</strain>
        <tissue evidence="17">Leaf</tissue>
    </source>
</reference>
<evidence type="ECO:0008006" key="19">
    <source>
        <dbReference type="Google" id="ProtNLM"/>
    </source>
</evidence>
<sequence length="1224" mass="138983">MDCNASEDDGNIRKIRSVSGFDSLESDSLHAFRQCNNDPDAALNFDRDAPPVTVKRTITSTGARILTQIKQEKSDEVEGAEFLHGLKTKIKVKEEPDLNVDGIFEKEVGSNPPQVDRTWALVPHKEIMKMSFDEFLRATDAHVERKDLERSEEAQGHHGLKDKIKVKEELDVGLLGSDSIRSLVKRPPDGFLESYDDFVKPKRTKDEHRKENSQWHPGLKEKIQIKEELDATLLGTDSARNENSGMRGDSFVQSRNGKVISDGNGRNTQSVPYHNPQKPFNVKKETAQFLPYGNPQKNFNVKQGKIEDRPVTSVLVEDGDFPEEPDWFLVGRTPIIGLSTTKGRKLVDNEIVHFSFPSADLRNKCNSKWVAKAASAASAIVRFSTKRSGEIGRLPMEWTKCIIPLVNSSKVKVLGRCVAAPIILRLMQEIVLYVSFYIHQSVFTEGNKSSWRLDAAPNIDSTVYPLPTLFKLLQIKPFQEAEFTPEELDSRKRKLNLEGDTDEAPSMLPIVKQKKGCQQYPEQNNDEQALSESSLNKLVGAADQYNLEEMESPSTLMCDLRPYQKQALYWMSELEKGSDAEQAPKTLHPCWAAYQICDERASAIYVNIFSGEATTQLPTAIHMARGGILADAMGLGKTVMTIALILARPGRRSSGVHKLLTEAADDTEEAEKNTDSHTKAPLNVKGGTLIVCPMALLSQWKDELETHSKPESISIFIHYGGDRTNDPKVISEHDVVLTTYGVLTSAYKNDENSSIFHRVEWYRVVLDEAHTIKSSKTLSAQAAFALPSHCRWCLTGTPLQNNLEDLYSLLCFLHVEPWCNWAWWYKLIQKPYECGDQRGLRLIKAILRPLMLRRTKDTKDKEGRPILVLPPTDIQVIECEQSEAEHDFYDALFKRSKVRFDQFVEQGRVLHNYASILELLLRLRQCCNHPFLVMSRGDTQQYADLSKLARKFLENNPCSDTSNHSIPTRAFVEEVVGGIRRGENTECPICLESADDPVLTPCAHLMCRECLLSSWRTPLSGLCPICRKLLKKTDLITCPSENRFRIDVEKNWKESSKISELLHCLERISQSRIGEKSIVFSQWTSFLDLLEIPLRRRGIGFLRYDGKVVQKQRERILKEFSETEEKTVLLMSLKAGGVGLNLTAASNVFLMDPWWNPAVEEQAIMRIHRIGQERTVRVRRFIVKDTVEERMQQVQARKQRMITGALTDEEVRTARIEELKMLFR</sequence>
<evidence type="ECO:0000256" key="2">
    <source>
        <dbReference type="ARBA" id="ARBA00008438"/>
    </source>
</evidence>
<dbReference type="InterPro" id="IPR013083">
    <property type="entry name" value="Znf_RING/FYVE/PHD"/>
</dbReference>
<keyword evidence="5" id="KW-0227">DNA damage</keyword>
<dbReference type="PROSITE" id="PS50089">
    <property type="entry name" value="ZF_RING_2"/>
    <property type="match status" value="1"/>
</dbReference>
<dbReference type="CDD" id="cd18008">
    <property type="entry name" value="DEXDc_SHPRH-like"/>
    <property type="match status" value="1"/>
</dbReference>
<evidence type="ECO:0000256" key="10">
    <source>
        <dbReference type="ARBA" id="ARBA00022840"/>
    </source>
</evidence>
<dbReference type="EMBL" id="CP126652">
    <property type="protein sequence ID" value="WJZ87269.1"/>
    <property type="molecule type" value="Genomic_DNA"/>
</dbReference>
<proteinExistence type="inferred from homology"/>
<keyword evidence="3" id="KW-0479">Metal-binding</keyword>
<dbReference type="Pfam" id="PF13920">
    <property type="entry name" value="zf-C3HC4_3"/>
    <property type="match status" value="1"/>
</dbReference>
<protein>
    <recommendedName>
        <fullName evidence="19">SWI/SNF-related matrix-associated actin-dependent regulator of chromatin subfamily A member 3-like 3</fullName>
    </recommendedName>
</protein>
<evidence type="ECO:0000256" key="12">
    <source>
        <dbReference type="ARBA" id="ARBA00023242"/>
    </source>
</evidence>
<dbReference type="PROSITE" id="PS00518">
    <property type="entry name" value="ZF_RING_1"/>
    <property type="match status" value="1"/>
</dbReference>
<evidence type="ECO:0000256" key="7">
    <source>
        <dbReference type="ARBA" id="ARBA00022801"/>
    </source>
</evidence>
<dbReference type="SMART" id="SM00490">
    <property type="entry name" value="HELICc"/>
    <property type="match status" value="1"/>
</dbReference>
<dbReference type="InterPro" id="IPR027417">
    <property type="entry name" value="P-loop_NTPase"/>
</dbReference>
<evidence type="ECO:0000256" key="6">
    <source>
        <dbReference type="ARBA" id="ARBA00022771"/>
    </source>
</evidence>
<evidence type="ECO:0000256" key="1">
    <source>
        <dbReference type="ARBA" id="ARBA00004123"/>
    </source>
</evidence>
<evidence type="ECO:0000256" key="8">
    <source>
        <dbReference type="ARBA" id="ARBA00022806"/>
    </source>
</evidence>
<evidence type="ECO:0000259" key="16">
    <source>
        <dbReference type="PROSITE" id="PS51194"/>
    </source>
</evidence>
<dbReference type="Pfam" id="PF00176">
    <property type="entry name" value="SNF2-rel_dom"/>
    <property type="match status" value="1"/>
</dbReference>
<evidence type="ECO:0000256" key="4">
    <source>
        <dbReference type="ARBA" id="ARBA00022741"/>
    </source>
</evidence>